<proteinExistence type="predicted"/>
<evidence type="ECO:0000313" key="2">
    <source>
        <dbReference type="Proteomes" id="UP000006380"/>
    </source>
</evidence>
<organism evidence="1 2">
    <name type="scientific">Campylobacter curvus (strain 525.92)</name>
    <dbReference type="NCBI Taxonomy" id="360105"/>
    <lineage>
        <taxon>Bacteria</taxon>
        <taxon>Pseudomonadati</taxon>
        <taxon>Campylobacterota</taxon>
        <taxon>Epsilonproteobacteria</taxon>
        <taxon>Campylobacterales</taxon>
        <taxon>Campylobacteraceae</taxon>
        <taxon>Campylobacter</taxon>
    </lineage>
</organism>
<reference evidence="1" key="1">
    <citation type="submission" date="2016-07" db="EMBL/GenBank/DDBJ databases">
        <title>Comparative genomics of the Campylobacter concisus group.</title>
        <authorList>
            <person name="Miller W.G."/>
            <person name="Yee E."/>
            <person name="Chapman M.H."/>
            <person name="Huynh S."/>
            <person name="Bono J.L."/>
            <person name="On S.L.W."/>
            <person name="StLeger J."/>
            <person name="Foster G."/>
            <person name="Parker C.T."/>
        </authorList>
    </citation>
    <scope>NUCLEOTIDE SEQUENCE</scope>
    <source>
        <strain evidence="1">525.92</strain>
    </source>
</reference>
<gene>
    <name evidence="1" type="primary">tsaC</name>
    <name evidence="1" type="ORF">CCV52592_0885</name>
</gene>
<evidence type="ECO:0000313" key="1">
    <source>
        <dbReference type="EMBL" id="EAU01175.1"/>
    </source>
</evidence>
<dbReference type="SUPFAM" id="SSF55821">
    <property type="entry name" value="YrdC/RibB"/>
    <property type="match status" value="1"/>
</dbReference>
<dbReference type="STRING" id="360105.CCV52592_0885"/>
<sequence>MIYLAQTDTTAGFLSRDFGEINRVKERPLEKPCLITTSKFSVLQTLVRVPSKFKNRVRKSRKTTFLYPNSKAIRVVKDCRHAKFLDMHGWLYSSSANLNGAKFDESWARSVADEVVDEEFHESVASKILKVSIRNIKRLR</sequence>
<dbReference type="AlphaFoldDB" id="A7GWG6"/>
<dbReference type="RefSeq" id="WP_009650724.1">
    <property type="nucleotide sequence ID" value="NC_009715.2"/>
</dbReference>
<dbReference type="HOGENOM" id="CLU_117136_0_0_7"/>
<dbReference type="KEGG" id="ccv:CCV52592_0885"/>
<protein>
    <submittedName>
        <fullName evidence="1">Threonylcarbamoyl-AMP synthase TsaC</fullName>
        <ecNumber evidence="1">2.7.7.87</ecNumber>
    </submittedName>
</protein>
<dbReference type="InterPro" id="IPR017945">
    <property type="entry name" value="DHBP_synth_RibB-like_a/b_dom"/>
</dbReference>
<accession>A7GWG6</accession>
<dbReference type="Proteomes" id="UP000006380">
    <property type="component" value="Chromosome"/>
</dbReference>
<dbReference type="EMBL" id="CP000767">
    <property type="protein sequence ID" value="EAU01175.1"/>
    <property type="molecule type" value="Genomic_DNA"/>
</dbReference>
<dbReference type="OrthoDB" id="5339525at2"/>
<keyword evidence="2" id="KW-1185">Reference proteome</keyword>
<keyword evidence="1" id="KW-0808">Transferase</keyword>
<keyword evidence="1" id="KW-0548">Nucleotidyltransferase</keyword>
<name>A7GWG6_CAMC5</name>
<dbReference type="EC" id="2.7.7.87" evidence="1"/>
<dbReference type="GO" id="GO:0061710">
    <property type="term" value="F:L-threonylcarbamoyladenylate synthase"/>
    <property type="evidence" value="ECO:0007669"/>
    <property type="project" value="UniProtKB-EC"/>
</dbReference>